<feature type="non-terminal residue" evidence="2">
    <location>
        <position position="1"/>
    </location>
</feature>
<evidence type="ECO:0000256" key="1">
    <source>
        <dbReference type="SAM" id="MobiDB-lite"/>
    </source>
</evidence>
<protein>
    <recommendedName>
        <fullName evidence="4">JmjC domain-containing protein</fullName>
    </recommendedName>
</protein>
<proteinExistence type="predicted"/>
<comment type="caution">
    <text evidence="2">The sequence shown here is derived from an EMBL/GenBank/DDBJ whole genome shotgun (WGS) entry which is preliminary data.</text>
</comment>
<accession>A0A9W8MIT2</accession>
<evidence type="ECO:0000313" key="2">
    <source>
        <dbReference type="EMBL" id="KAJ2931477.1"/>
    </source>
</evidence>
<feature type="compositionally biased region" description="Polar residues" evidence="1">
    <location>
        <begin position="511"/>
        <end position="530"/>
    </location>
</feature>
<evidence type="ECO:0008006" key="4">
    <source>
        <dbReference type="Google" id="ProtNLM"/>
    </source>
</evidence>
<organism evidence="2 3">
    <name type="scientific">Candolleomyces eurysporus</name>
    <dbReference type="NCBI Taxonomy" id="2828524"/>
    <lineage>
        <taxon>Eukaryota</taxon>
        <taxon>Fungi</taxon>
        <taxon>Dikarya</taxon>
        <taxon>Basidiomycota</taxon>
        <taxon>Agaricomycotina</taxon>
        <taxon>Agaricomycetes</taxon>
        <taxon>Agaricomycetidae</taxon>
        <taxon>Agaricales</taxon>
        <taxon>Agaricineae</taxon>
        <taxon>Psathyrellaceae</taxon>
        <taxon>Candolleomyces</taxon>
    </lineage>
</organism>
<dbReference type="OrthoDB" id="3062275at2759"/>
<name>A0A9W8MIT2_9AGAR</name>
<dbReference type="EMBL" id="JANBPK010000807">
    <property type="protein sequence ID" value="KAJ2931477.1"/>
    <property type="molecule type" value="Genomic_DNA"/>
</dbReference>
<feature type="region of interest" description="Disordered" evidence="1">
    <location>
        <begin position="445"/>
        <end position="565"/>
    </location>
</feature>
<sequence>MALNGEQSTESLRRKSAILALLPLRTSALFHDGLLSSVFPQDHEFKKFFDALDTLDSDLRTPTKIWNGPYRLYDLVVDDPTQGFSAQPLAPGVQATAATATRPDGKLSRPAAELLGGYLCVHKLYDTLAWIAGKEMDEVLRHKKRQTWSGIATNTKIWQHLADLPALLNAFRSQAKSLSQLGSSFSVPPDGTALPLSLQSEESLQAVALKILGESTVSVASSKCAKILANFSVAALNVAFMRMGFTELPNNRIELESILGVELPDLSYLLKSSSTMKGLRYPFQIAMFITPVALLIPNILSKESLSVEDLVVICKELVQTVLRLSESWKDRKWDEELVDVAGYYKKVDNPTDDNPLKLFEGDVVGDIPEAWPLSDLMLKHIRNGDTNSKNSQPGSNVNYLDTNNLDTNDHSTSNSPLVDLEAQQLSTSPLPSQTFAQEAGTQLPHTLNDGLLHPISNPVPETQRLPTPPPDAPVEEIEATNSSSQNAGHALPKTTSLSREIEGPITPLSGGFSSDRSLSPLTSVDDAQSPQPIPDDEELSSDKTASVEPTHNESPRRYPTRKRGLPLHSEIEESEAEPGEYFPKDSTVKLKRRKIRHVSEALDMASIVEHLSREDGRRQLDEVIRVKQEEQENTITGGIPALRIDQPSVPETSIFHILTRKQFDRMSTQEIQKLLRNFCIVINEEERPEVQFDIPGLERILGSIRQPTEIQDQSIAAEEGNFQRRITIGTPEDLYRNSTSDHALKKSLNALNFPNPNAGIEVTPFSSEARAYLQTTAEPYCAALSMPIADIRWSLCATEGAHHYWHIDSNGFGTFIALACGVKVWAVAREMKPYDFASMNFWANPGLDVTETRNIHFTEAIVLTSRQTLLMGPARPHAVWTLEPSLCQGGHFIATSTLDKTVAGIVHGFFLGNIITNTDHEEIWNMLQRQMIFYHLAFQEDGHLPDLDTLPGLRSIFLFFCIIELQHVFCILSYREAQAANYPHLRESELALLFDVNAASKEHRWRRIYSRGVMRDLICYMASRYHFFSRTTGNAVDPYCDIFVPQVAWIIVAAQEYYRRVYGANPSPMPPSSTNNEELAFVPQKDVFEKQLDWAQSDPLIGAAVQKLNAQGVVPDSIWPDWCFSASLRAVATPHEVPNTLTLSLNGARDGDRIYFSVFEPIAKGSVAES</sequence>
<feature type="compositionally biased region" description="Polar residues" evidence="1">
    <location>
        <begin position="479"/>
        <end position="498"/>
    </location>
</feature>
<reference evidence="2" key="1">
    <citation type="submission" date="2022-06" db="EMBL/GenBank/DDBJ databases">
        <title>Genome Sequence of Candolleomyces eurysporus.</title>
        <authorList>
            <person name="Buettner E."/>
        </authorList>
    </citation>
    <scope>NUCLEOTIDE SEQUENCE</scope>
    <source>
        <strain evidence="2">VTCC 930004</strain>
    </source>
</reference>
<keyword evidence="3" id="KW-1185">Reference proteome</keyword>
<gene>
    <name evidence="2" type="ORF">H1R20_g5539</name>
</gene>
<feature type="compositionally biased region" description="Low complexity" evidence="1">
    <location>
        <begin position="396"/>
        <end position="415"/>
    </location>
</feature>
<dbReference type="AlphaFoldDB" id="A0A9W8MIT2"/>
<dbReference type="Gene3D" id="2.60.120.650">
    <property type="entry name" value="Cupin"/>
    <property type="match status" value="1"/>
</dbReference>
<dbReference type="Proteomes" id="UP001140091">
    <property type="component" value="Unassembled WGS sequence"/>
</dbReference>
<feature type="region of interest" description="Disordered" evidence="1">
    <location>
        <begin position="384"/>
        <end position="415"/>
    </location>
</feature>
<feature type="compositionally biased region" description="Polar residues" evidence="1">
    <location>
        <begin position="384"/>
        <end position="395"/>
    </location>
</feature>
<evidence type="ECO:0000313" key="3">
    <source>
        <dbReference type="Proteomes" id="UP001140091"/>
    </source>
</evidence>